<evidence type="ECO:0000256" key="2">
    <source>
        <dbReference type="ARBA" id="ARBA00023015"/>
    </source>
</evidence>
<evidence type="ECO:0000256" key="4">
    <source>
        <dbReference type="ARBA" id="ARBA00023163"/>
    </source>
</evidence>
<dbReference type="InterPro" id="IPR000847">
    <property type="entry name" value="LysR_HTH_N"/>
</dbReference>
<proteinExistence type="inferred from homology"/>
<keyword evidence="4" id="KW-0804">Transcription</keyword>
<comment type="similarity">
    <text evidence="1">Belongs to the LysR transcriptional regulatory family.</text>
</comment>
<dbReference type="InterPro" id="IPR005119">
    <property type="entry name" value="LysR_subst-bd"/>
</dbReference>
<reference evidence="6" key="1">
    <citation type="journal article" date="2021" name="PeerJ">
        <title>Extensive microbial diversity within the chicken gut microbiome revealed by metagenomics and culture.</title>
        <authorList>
            <person name="Gilroy R."/>
            <person name="Ravi A."/>
            <person name="Getino M."/>
            <person name="Pursley I."/>
            <person name="Horton D.L."/>
            <person name="Alikhan N.F."/>
            <person name="Baker D."/>
            <person name="Gharbi K."/>
            <person name="Hall N."/>
            <person name="Watson M."/>
            <person name="Adriaenssens E.M."/>
            <person name="Foster-Nyarko E."/>
            <person name="Jarju S."/>
            <person name="Secka A."/>
            <person name="Antonio M."/>
            <person name="Oren A."/>
            <person name="Chaudhuri R.R."/>
            <person name="La Ragione R."/>
            <person name="Hildebrand F."/>
            <person name="Pallen M.J."/>
        </authorList>
    </citation>
    <scope>NUCLEOTIDE SEQUENCE</scope>
    <source>
        <strain evidence="6">ChiSjej5B23-2810</strain>
    </source>
</reference>
<dbReference type="SUPFAM" id="SSF46785">
    <property type="entry name" value="Winged helix' DNA-binding domain"/>
    <property type="match status" value="1"/>
</dbReference>
<comment type="caution">
    <text evidence="6">The sequence shown here is derived from an EMBL/GenBank/DDBJ whole genome shotgun (WGS) entry which is preliminary data.</text>
</comment>
<dbReference type="Pfam" id="PF00126">
    <property type="entry name" value="HTH_1"/>
    <property type="match status" value="1"/>
</dbReference>
<name>A0A9D2PA72_9FIRM</name>
<dbReference type="GO" id="GO:0003700">
    <property type="term" value="F:DNA-binding transcription factor activity"/>
    <property type="evidence" value="ECO:0007669"/>
    <property type="project" value="InterPro"/>
</dbReference>
<dbReference type="EMBL" id="DWWN01000041">
    <property type="protein sequence ID" value="HJC45695.1"/>
    <property type="molecule type" value="Genomic_DNA"/>
</dbReference>
<reference evidence="6" key="2">
    <citation type="submission" date="2021-04" db="EMBL/GenBank/DDBJ databases">
        <authorList>
            <person name="Gilroy R."/>
        </authorList>
    </citation>
    <scope>NUCLEOTIDE SEQUENCE</scope>
    <source>
        <strain evidence="6">ChiSjej5B23-2810</strain>
    </source>
</reference>
<dbReference type="SUPFAM" id="SSF53850">
    <property type="entry name" value="Periplasmic binding protein-like II"/>
    <property type="match status" value="1"/>
</dbReference>
<dbReference type="FunFam" id="1.10.10.10:FF:000001">
    <property type="entry name" value="LysR family transcriptional regulator"/>
    <property type="match status" value="1"/>
</dbReference>
<gene>
    <name evidence="6" type="ORF">H9703_06125</name>
</gene>
<organism evidence="6 7">
    <name type="scientific">Candidatus Faecalibacterium faecigallinarum</name>
    <dbReference type="NCBI Taxonomy" id="2838577"/>
    <lineage>
        <taxon>Bacteria</taxon>
        <taxon>Bacillati</taxon>
        <taxon>Bacillota</taxon>
        <taxon>Clostridia</taxon>
        <taxon>Eubacteriales</taxon>
        <taxon>Oscillospiraceae</taxon>
        <taxon>Faecalibacterium</taxon>
    </lineage>
</organism>
<feature type="domain" description="HTH lysR-type" evidence="5">
    <location>
        <begin position="1"/>
        <end position="58"/>
    </location>
</feature>
<evidence type="ECO:0000256" key="1">
    <source>
        <dbReference type="ARBA" id="ARBA00009437"/>
    </source>
</evidence>
<evidence type="ECO:0000313" key="7">
    <source>
        <dbReference type="Proteomes" id="UP000823906"/>
    </source>
</evidence>
<dbReference type="Pfam" id="PF03466">
    <property type="entry name" value="LysR_substrate"/>
    <property type="match status" value="1"/>
</dbReference>
<dbReference type="Gene3D" id="3.40.190.290">
    <property type="match status" value="1"/>
</dbReference>
<dbReference type="Proteomes" id="UP000823906">
    <property type="component" value="Unassembled WGS sequence"/>
</dbReference>
<dbReference type="AlphaFoldDB" id="A0A9D2PA72"/>
<dbReference type="Gene3D" id="1.10.10.10">
    <property type="entry name" value="Winged helix-like DNA-binding domain superfamily/Winged helix DNA-binding domain"/>
    <property type="match status" value="1"/>
</dbReference>
<dbReference type="PROSITE" id="PS50931">
    <property type="entry name" value="HTH_LYSR"/>
    <property type="match status" value="1"/>
</dbReference>
<evidence type="ECO:0000259" key="5">
    <source>
        <dbReference type="PROSITE" id="PS50931"/>
    </source>
</evidence>
<keyword evidence="3" id="KW-0238">DNA-binding</keyword>
<dbReference type="PRINTS" id="PR00039">
    <property type="entry name" value="HTHLYSR"/>
</dbReference>
<evidence type="ECO:0000313" key="6">
    <source>
        <dbReference type="EMBL" id="HJC45695.1"/>
    </source>
</evidence>
<dbReference type="CDD" id="cd05466">
    <property type="entry name" value="PBP2_LTTR_substrate"/>
    <property type="match status" value="1"/>
</dbReference>
<sequence>MEIRTLRYFLAVAREGSITRAANFLHLTQPTLSRQMQDLEEELGRPLLVRKSHRVDLTPEGVLLRKRAEEIVAMVDKTEAEFTALEDTVSGDVYIGSGETRGLCPIAKVIRQLRAESPAIRYHLYSGNAQDVTDRLDKGLLDFGIVIEPADISKYDALSLPARDVWGVLMRRDSPLAAKERIEKADLLDLPLLCSRQVITPHPGENAFVDWFGEDFGKLDIAVNYNLVFNAAILVEAGVGYAITLDGLADTSPESALCFRPLWPRLESGLDIIWKKYQVFSPAAELFLTRLRALVEHTGKAGAQCDPALSVGRHPI</sequence>
<dbReference type="InterPro" id="IPR036390">
    <property type="entry name" value="WH_DNA-bd_sf"/>
</dbReference>
<accession>A0A9D2PA72</accession>
<dbReference type="InterPro" id="IPR050950">
    <property type="entry name" value="HTH-type_LysR_regulators"/>
</dbReference>
<dbReference type="PANTHER" id="PTHR30419">
    <property type="entry name" value="HTH-TYPE TRANSCRIPTIONAL REGULATOR YBHD"/>
    <property type="match status" value="1"/>
</dbReference>
<dbReference type="PANTHER" id="PTHR30419:SF8">
    <property type="entry name" value="NITROGEN ASSIMILATION TRANSCRIPTIONAL ACTIVATOR-RELATED"/>
    <property type="match status" value="1"/>
</dbReference>
<protein>
    <submittedName>
        <fullName evidence="6">LysR family transcriptional regulator</fullName>
    </submittedName>
</protein>
<keyword evidence="2" id="KW-0805">Transcription regulation</keyword>
<dbReference type="GO" id="GO:0003677">
    <property type="term" value="F:DNA binding"/>
    <property type="evidence" value="ECO:0007669"/>
    <property type="project" value="UniProtKB-KW"/>
</dbReference>
<dbReference type="GO" id="GO:0005829">
    <property type="term" value="C:cytosol"/>
    <property type="evidence" value="ECO:0007669"/>
    <property type="project" value="TreeGrafter"/>
</dbReference>
<evidence type="ECO:0000256" key="3">
    <source>
        <dbReference type="ARBA" id="ARBA00023125"/>
    </source>
</evidence>
<dbReference type="InterPro" id="IPR036388">
    <property type="entry name" value="WH-like_DNA-bd_sf"/>
</dbReference>